<evidence type="ECO:0000313" key="1">
    <source>
        <dbReference type="EMBL" id="MCD7468514.1"/>
    </source>
</evidence>
<gene>
    <name evidence="1" type="ORF">HAX54_006834</name>
</gene>
<proteinExistence type="predicted"/>
<reference evidence="1 2" key="1">
    <citation type="journal article" date="2021" name="BMC Genomics">
        <title>Datura genome reveals duplications of psychoactive alkaloid biosynthetic genes and high mutation rate following tissue culture.</title>
        <authorList>
            <person name="Rajewski A."/>
            <person name="Carter-House D."/>
            <person name="Stajich J."/>
            <person name="Litt A."/>
        </authorList>
    </citation>
    <scope>NUCLEOTIDE SEQUENCE [LARGE SCALE GENOMIC DNA]</scope>
    <source>
        <strain evidence="1">AR-01</strain>
    </source>
</reference>
<feature type="non-terminal residue" evidence="1">
    <location>
        <position position="1"/>
    </location>
</feature>
<name>A0ABS8TC31_DATST</name>
<organism evidence="1 2">
    <name type="scientific">Datura stramonium</name>
    <name type="common">Jimsonweed</name>
    <name type="synonym">Common thornapple</name>
    <dbReference type="NCBI Taxonomy" id="4076"/>
    <lineage>
        <taxon>Eukaryota</taxon>
        <taxon>Viridiplantae</taxon>
        <taxon>Streptophyta</taxon>
        <taxon>Embryophyta</taxon>
        <taxon>Tracheophyta</taxon>
        <taxon>Spermatophyta</taxon>
        <taxon>Magnoliopsida</taxon>
        <taxon>eudicotyledons</taxon>
        <taxon>Gunneridae</taxon>
        <taxon>Pentapetalae</taxon>
        <taxon>asterids</taxon>
        <taxon>lamiids</taxon>
        <taxon>Solanales</taxon>
        <taxon>Solanaceae</taxon>
        <taxon>Solanoideae</taxon>
        <taxon>Datureae</taxon>
        <taxon>Datura</taxon>
    </lineage>
</organism>
<dbReference type="Proteomes" id="UP000823775">
    <property type="component" value="Unassembled WGS sequence"/>
</dbReference>
<keyword evidence="2" id="KW-1185">Reference proteome</keyword>
<sequence length="151" mass="17677">NTEKGVFLCVVSGKECDIDRGKFEVEEDHLCQLVFYVQKLGEDVDHLLLHCKVVKRLWQVILKLFGKQRVIPNTDKEALQNWTQMRERSPRAWSMAPLKSCGLSGKRNTRTIERVEQDLIRLGAYIWNPLGEDYLLECAWQDTEWVDQKLT</sequence>
<comment type="caution">
    <text evidence="1">The sequence shown here is derived from an EMBL/GenBank/DDBJ whole genome shotgun (WGS) entry which is preliminary data.</text>
</comment>
<evidence type="ECO:0000313" key="2">
    <source>
        <dbReference type="Proteomes" id="UP000823775"/>
    </source>
</evidence>
<protein>
    <submittedName>
        <fullName evidence="1">Uncharacterized protein</fullName>
    </submittedName>
</protein>
<accession>A0ABS8TC31</accession>
<dbReference type="EMBL" id="JACEIK010001350">
    <property type="protein sequence ID" value="MCD7468514.1"/>
    <property type="molecule type" value="Genomic_DNA"/>
</dbReference>